<proteinExistence type="predicted"/>
<dbReference type="Proteomes" id="UP001500037">
    <property type="component" value="Unassembled WGS sequence"/>
</dbReference>
<dbReference type="EMBL" id="BAAALF010000630">
    <property type="protein sequence ID" value="GAA1075666.1"/>
    <property type="molecule type" value="Genomic_DNA"/>
</dbReference>
<evidence type="ECO:0000313" key="2">
    <source>
        <dbReference type="Proteomes" id="UP001500037"/>
    </source>
</evidence>
<evidence type="ECO:0000313" key="1">
    <source>
        <dbReference type="EMBL" id="GAA1075666.1"/>
    </source>
</evidence>
<accession>A0ABP4DXK7</accession>
<organism evidence="1 2">
    <name type="scientific">Kitasatospora nipponensis</name>
    <dbReference type="NCBI Taxonomy" id="258049"/>
    <lineage>
        <taxon>Bacteria</taxon>
        <taxon>Bacillati</taxon>
        <taxon>Actinomycetota</taxon>
        <taxon>Actinomycetes</taxon>
        <taxon>Kitasatosporales</taxon>
        <taxon>Streptomycetaceae</taxon>
        <taxon>Kitasatospora</taxon>
    </lineage>
</organism>
<name>A0ABP4DXK7_9ACTN</name>
<protein>
    <submittedName>
        <fullName evidence="1">Uncharacterized protein</fullName>
    </submittedName>
</protein>
<gene>
    <name evidence="1" type="ORF">GCM10009665_79770</name>
</gene>
<keyword evidence="2" id="KW-1185">Reference proteome</keyword>
<reference evidence="2" key="1">
    <citation type="journal article" date="2019" name="Int. J. Syst. Evol. Microbiol.">
        <title>The Global Catalogue of Microorganisms (GCM) 10K type strain sequencing project: providing services to taxonomists for standard genome sequencing and annotation.</title>
        <authorList>
            <consortium name="The Broad Institute Genomics Platform"/>
            <consortium name="The Broad Institute Genome Sequencing Center for Infectious Disease"/>
            <person name="Wu L."/>
            <person name="Ma J."/>
        </authorList>
    </citation>
    <scope>NUCLEOTIDE SEQUENCE [LARGE SCALE GENOMIC DNA]</scope>
    <source>
        <strain evidence="2">JCM 13004</strain>
    </source>
</reference>
<comment type="caution">
    <text evidence="1">The sequence shown here is derived from an EMBL/GenBank/DDBJ whole genome shotgun (WGS) entry which is preliminary data.</text>
</comment>
<sequence length="124" mass="13537">MPAQPLLLYELVMTHPVGMGDMEQTARLVCPLESLMEYAMPVPAQPVLRYELVMTHPDGMGELEQTIALPVSCCGAASACAVAAVIRPSSNNTSVIRFGMWFRKVFKAGLRSSRRSTAIAVQLR</sequence>